<evidence type="ECO:0000313" key="1">
    <source>
        <dbReference type="EMBL" id="ADL33762.1"/>
    </source>
</evidence>
<dbReference type="KEGG" id="bpb:bpr_I1020"/>
<gene>
    <name evidence="1" type="ordered locus">bpr_I1020</name>
</gene>
<dbReference type="Proteomes" id="UP000001299">
    <property type="component" value="Chromosome 1"/>
</dbReference>
<dbReference type="AlphaFoldDB" id="E0S1T7"/>
<dbReference type="EMBL" id="CP001810">
    <property type="protein sequence ID" value="ADL33762.1"/>
    <property type="molecule type" value="Genomic_DNA"/>
</dbReference>
<evidence type="ECO:0000313" key="2">
    <source>
        <dbReference type="Proteomes" id="UP000001299"/>
    </source>
</evidence>
<dbReference type="SUPFAM" id="SSF46785">
    <property type="entry name" value="Winged helix' DNA-binding domain"/>
    <property type="match status" value="1"/>
</dbReference>
<proteinExistence type="predicted"/>
<dbReference type="RefSeq" id="WP_013280418.1">
    <property type="nucleotide sequence ID" value="NC_014387.1"/>
</dbReference>
<reference evidence="1 2" key="1">
    <citation type="journal article" date="2010" name="PLoS ONE">
        <title>The glycobiome of the rumen bacterium Butyrivibrio proteoclasticus B316(T) highlights adaptation to a polysaccharide-rich environment.</title>
        <authorList>
            <person name="Kelly W.J."/>
            <person name="Leahy S.C."/>
            <person name="Altermann E."/>
            <person name="Yeoman C.J."/>
            <person name="Dunne J.C."/>
            <person name="Kong Z."/>
            <person name="Pacheco D.M."/>
            <person name="Li D."/>
            <person name="Noel S.J."/>
            <person name="Moon C.D."/>
            <person name="Cookson A.L."/>
            <person name="Attwood G.T."/>
        </authorList>
    </citation>
    <scope>NUCLEOTIDE SEQUENCE [LARGE SCALE GENOMIC DNA]</scope>
    <source>
        <strain evidence="2">ATCC 51982 / DSM 14932 / B316</strain>
    </source>
</reference>
<dbReference type="InterPro" id="IPR036390">
    <property type="entry name" value="WH_DNA-bd_sf"/>
</dbReference>
<dbReference type="HOGENOM" id="CLU_168116_1_0_9"/>
<dbReference type="GO" id="GO:0003700">
    <property type="term" value="F:DNA-binding transcription factor activity"/>
    <property type="evidence" value="ECO:0007669"/>
    <property type="project" value="InterPro"/>
</dbReference>
<dbReference type="STRING" id="515622.bpr_I1020"/>
<keyword evidence="2" id="KW-1185">Reference proteome</keyword>
<dbReference type="InterPro" id="IPR002481">
    <property type="entry name" value="FUR"/>
</dbReference>
<dbReference type="eggNOG" id="COG0735">
    <property type="taxonomic scope" value="Bacteria"/>
</dbReference>
<sequence>MSNEFVISLLKDKGFRITKQRKLIIDIILSSDGASCKEIYHKVSAKDKTVGSATVYRMIRLLEDIGVLKHVDMIALQGR</sequence>
<dbReference type="Gene3D" id="1.10.10.10">
    <property type="entry name" value="Winged helix-like DNA-binding domain superfamily/Winged helix DNA-binding domain"/>
    <property type="match status" value="1"/>
</dbReference>
<protein>
    <submittedName>
        <fullName evidence="1">Ferric uptake regulator family protein</fullName>
    </submittedName>
</protein>
<dbReference type="Pfam" id="PF01475">
    <property type="entry name" value="FUR"/>
    <property type="match status" value="1"/>
</dbReference>
<accession>E0S1T7</accession>
<organism evidence="1 2">
    <name type="scientific">Butyrivibrio proteoclasticus (strain ATCC 51982 / DSM 14932 / B316)</name>
    <name type="common">Clostridium proteoclasticum</name>
    <dbReference type="NCBI Taxonomy" id="515622"/>
    <lineage>
        <taxon>Bacteria</taxon>
        <taxon>Bacillati</taxon>
        <taxon>Bacillota</taxon>
        <taxon>Clostridia</taxon>
        <taxon>Lachnospirales</taxon>
        <taxon>Lachnospiraceae</taxon>
        <taxon>Butyrivibrio</taxon>
    </lineage>
</organism>
<dbReference type="InterPro" id="IPR036388">
    <property type="entry name" value="WH-like_DNA-bd_sf"/>
</dbReference>
<name>E0S1T7_BUTPB</name>